<dbReference type="AlphaFoldDB" id="A0A0J8B5J6"/>
<name>A0A0J8B5J6_BETVV</name>
<keyword evidence="3" id="KW-1185">Reference proteome</keyword>
<protein>
    <submittedName>
        <fullName evidence="2">Uncharacterized protein</fullName>
    </submittedName>
</protein>
<accession>A0A0J8B5J6</accession>
<feature type="compositionally biased region" description="Acidic residues" evidence="1">
    <location>
        <begin position="150"/>
        <end position="159"/>
    </location>
</feature>
<evidence type="ECO:0000256" key="1">
    <source>
        <dbReference type="SAM" id="MobiDB-lite"/>
    </source>
</evidence>
<dbReference type="Gramene" id="KMS95082">
    <property type="protein sequence ID" value="KMS95082"/>
    <property type="gene ID" value="BVRB_012660"/>
</dbReference>
<reference evidence="2 3" key="1">
    <citation type="journal article" date="2014" name="Nature">
        <title>The genome of the recently domesticated crop plant sugar beet (Beta vulgaris).</title>
        <authorList>
            <person name="Dohm J.C."/>
            <person name="Minoche A.E."/>
            <person name="Holtgrawe D."/>
            <person name="Capella-Gutierrez S."/>
            <person name="Zakrzewski F."/>
            <person name="Tafer H."/>
            <person name="Rupp O."/>
            <person name="Sorensen T.R."/>
            <person name="Stracke R."/>
            <person name="Reinhardt R."/>
            <person name="Goesmann A."/>
            <person name="Kraft T."/>
            <person name="Schulz B."/>
            <person name="Stadler P.F."/>
            <person name="Schmidt T."/>
            <person name="Gabaldon T."/>
            <person name="Lehrach H."/>
            <person name="Weisshaar B."/>
            <person name="Himmelbauer H."/>
        </authorList>
    </citation>
    <scope>NUCLEOTIDE SEQUENCE [LARGE SCALE GENOMIC DNA]</scope>
    <source>
        <tissue evidence="2">Taproot</tissue>
    </source>
</reference>
<dbReference type="EMBL" id="KQ090561">
    <property type="protein sequence ID" value="KMS95082.1"/>
    <property type="molecule type" value="Genomic_DNA"/>
</dbReference>
<gene>
    <name evidence="2" type="ORF">BVRB_012660</name>
</gene>
<organism evidence="2 3">
    <name type="scientific">Beta vulgaris subsp. vulgaris</name>
    <name type="common">Beet</name>
    <dbReference type="NCBI Taxonomy" id="3555"/>
    <lineage>
        <taxon>Eukaryota</taxon>
        <taxon>Viridiplantae</taxon>
        <taxon>Streptophyta</taxon>
        <taxon>Embryophyta</taxon>
        <taxon>Tracheophyta</taxon>
        <taxon>Spermatophyta</taxon>
        <taxon>Magnoliopsida</taxon>
        <taxon>eudicotyledons</taxon>
        <taxon>Gunneridae</taxon>
        <taxon>Pentapetalae</taxon>
        <taxon>Caryophyllales</taxon>
        <taxon>Chenopodiaceae</taxon>
        <taxon>Betoideae</taxon>
        <taxon>Beta</taxon>
    </lineage>
</organism>
<evidence type="ECO:0000313" key="2">
    <source>
        <dbReference type="EMBL" id="KMS95082.1"/>
    </source>
</evidence>
<feature type="region of interest" description="Disordered" evidence="1">
    <location>
        <begin position="150"/>
        <end position="184"/>
    </location>
</feature>
<sequence length="184" mass="20363">MIALNTPSPVALAKATGLFVFRDSTHIRESKHSHVILLIYINAKAAAEAKVLQIQGDLDRVKFELSTAEAKASLSEKQWFERWQASARLVTSAEVGHASHKLGEDEALARLKVSLADTYPTVDWNTIWSRYQKLYDEEVVTICARLEVEDTEDEAEAEGEAQKDKTSHVAETLDADPAKLAPSS</sequence>
<evidence type="ECO:0000313" key="3">
    <source>
        <dbReference type="Proteomes" id="UP000035740"/>
    </source>
</evidence>
<proteinExistence type="predicted"/>
<dbReference type="Proteomes" id="UP000035740">
    <property type="component" value="Unassembled WGS sequence"/>
</dbReference>